<keyword evidence="6 11" id="KW-0808">Transferase</keyword>
<comment type="similarity">
    <text evidence="4 11">Belongs to the MoeA family.</text>
</comment>
<evidence type="ECO:0000256" key="9">
    <source>
        <dbReference type="ARBA" id="ARBA00023150"/>
    </source>
</evidence>
<gene>
    <name evidence="13" type="ORF">CLV29_0044</name>
</gene>
<dbReference type="Pfam" id="PF03453">
    <property type="entry name" value="MoeA_N"/>
    <property type="match status" value="1"/>
</dbReference>
<sequence>MALFGRRKKRQEEAEEPVVEVQKLPDPPAPTINGMRSMADHRDYLLSLVEPLPPFGQNLLEAQGLALCEDIVSTIELPGFDNSSMDGYAVRCADVAEAAEDNPIDLPVAGEIAAGDGDIPQLAVGTAVKIMTGAPIPDGADAVIPYEGTNRGTDRVRIMVSATPGLHIRRRGEDIAAGTLLMNDGDQLGPRNIGLLAGVGIDKVLARPRPRVVVLSTGSELVQPGSPLTGGGQVYDSNSYLLAAAAKAAGALVYRVGLVSDDREEIKQTISDQMVRADLIVSSGGVSQGDYDLVKSVMPELGLTDFCQVAMQPGKPQGFGLIGEDDEERVPMIMVPGNPVSAFVSFEAFVRPVIRKLMGVEPYVRPTERAFTTHVIRSVKNKTQLARALVTTDPGGRRTVELVGGHGSHLLGDLSKANALILLGPDVETVTAGQPIAYWPLNDG</sequence>
<organism evidence="13 14">
    <name type="scientific">Naumannella halotolerans</name>
    <dbReference type="NCBI Taxonomy" id="993414"/>
    <lineage>
        <taxon>Bacteria</taxon>
        <taxon>Bacillati</taxon>
        <taxon>Actinomycetota</taxon>
        <taxon>Actinomycetes</taxon>
        <taxon>Propionibacteriales</taxon>
        <taxon>Propionibacteriaceae</taxon>
        <taxon>Naumannella</taxon>
    </lineage>
</organism>
<evidence type="ECO:0000256" key="3">
    <source>
        <dbReference type="ARBA" id="ARBA00005046"/>
    </source>
</evidence>
<dbReference type="Pfam" id="PF03454">
    <property type="entry name" value="MoeA_C"/>
    <property type="match status" value="1"/>
</dbReference>
<evidence type="ECO:0000313" key="14">
    <source>
        <dbReference type="Proteomes" id="UP000295371"/>
    </source>
</evidence>
<dbReference type="SUPFAM" id="SSF53218">
    <property type="entry name" value="Molybdenum cofactor biosynthesis proteins"/>
    <property type="match status" value="1"/>
</dbReference>
<keyword evidence="14" id="KW-1185">Reference proteome</keyword>
<dbReference type="SMART" id="SM00852">
    <property type="entry name" value="MoCF_biosynth"/>
    <property type="match status" value="1"/>
</dbReference>
<evidence type="ECO:0000256" key="2">
    <source>
        <dbReference type="ARBA" id="ARBA00002901"/>
    </source>
</evidence>
<proteinExistence type="inferred from homology"/>
<evidence type="ECO:0000256" key="8">
    <source>
        <dbReference type="ARBA" id="ARBA00022842"/>
    </source>
</evidence>
<evidence type="ECO:0000256" key="6">
    <source>
        <dbReference type="ARBA" id="ARBA00022679"/>
    </source>
</evidence>
<dbReference type="OrthoDB" id="9804758at2"/>
<dbReference type="InterPro" id="IPR001453">
    <property type="entry name" value="MoaB/Mog_dom"/>
</dbReference>
<evidence type="ECO:0000256" key="5">
    <source>
        <dbReference type="ARBA" id="ARBA00022505"/>
    </source>
</evidence>
<dbReference type="GO" id="GO:0061599">
    <property type="term" value="F:molybdopterin molybdotransferase activity"/>
    <property type="evidence" value="ECO:0007669"/>
    <property type="project" value="UniProtKB-UniRule"/>
</dbReference>
<dbReference type="InterPro" id="IPR036135">
    <property type="entry name" value="MoeA_linker/N_sf"/>
</dbReference>
<dbReference type="PANTHER" id="PTHR10192">
    <property type="entry name" value="MOLYBDOPTERIN BIOSYNTHESIS PROTEIN"/>
    <property type="match status" value="1"/>
</dbReference>
<dbReference type="PANTHER" id="PTHR10192:SF5">
    <property type="entry name" value="GEPHYRIN"/>
    <property type="match status" value="1"/>
</dbReference>
<dbReference type="InterPro" id="IPR036425">
    <property type="entry name" value="MoaB/Mog-like_dom_sf"/>
</dbReference>
<dbReference type="Pfam" id="PF00994">
    <property type="entry name" value="MoCF_biosynth"/>
    <property type="match status" value="1"/>
</dbReference>
<evidence type="ECO:0000256" key="11">
    <source>
        <dbReference type="RuleBase" id="RU365090"/>
    </source>
</evidence>
<protein>
    <recommendedName>
        <fullName evidence="11">Molybdopterin molybdenumtransferase</fullName>
        <ecNumber evidence="11">2.10.1.1</ecNumber>
    </recommendedName>
</protein>
<comment type="cofactor">
    <cofactor evidence="1 11">
        <name>Mg(2+)</name>
        <dbReference type="ChEBI" id="CHEBI:18420"/>
    </cofactor>
</comment>
<dbReference type="NCBIfam" id="NF045515">
    <property type="entry name" value="Glp_gephyrin"/>
    <property type="match status" value="1"/>
</dbReference>
<dbReference type="RefSeq" id="WP_133753109.1">
    <property type="nucleotide sequence ID" value="NZ_SOAW01000001.1"/>
</dbReference>
<accession>A0A4V3EN52</accession>
<evidence type="ECO:0000313" key="13">
    <source>
        <dbReference type="EMBL" id="TDT32468.1"/>
    </source>
</evidence>
<evidence type="ECO:0000256" key="4">
    <source>
        <dbReference type="ARBA" id="ARBA00010763"/>
    </source>
</evidence>
<dbReference type="CDD" id="cd00887">
    <property type="entry name" value="MoeA"/>
    <property type="match status" value="1"/>
</dbReference>
<name>A0A4V3EN52_9ACTN</name>
<keyword evidence="9 11" id="KW-0501">Molybdenum cofactor biosynthesis</keyword>
<dbReference type="Gene3D" id="3.90.105.10">
    <property type="entry name" value="Molybdopterin biosynthesis moea protein, domain 2"/>
    <property type="match status" value="1"/>
</dbReference>
<dbReference type="GO" id="GO:0006777">
    <property type="term" value="P:Mo-molybdopterin cofactor biosynthetic process"/>
    <property type="evidence" value="ECO:0007669"/>
    <property type="project" value="UniProtKB-UniRule"/>
</dbReference>
<dbReference type="GO" id="GO:0046872">
    <property type="term" value="F:metal ion binding"/>
    <property type="evidence" value="ECO:0007669"/>
    <property type="project" value="UniProtKB-UniRule"/>
</dbReference>
<comment type="caution">
    <text evidence="13">The sequence shown here is derived from an EMBL/GenBank/DDBJ whole genome shotgun (WGS) entry which is preliminary data.</text>
</comment>
<dbReference type="AlphaFoldDB" id="A0A4V3EN52"/>
<reference evidence="13 14" key="1">
    <citation type="submission" date="2019-03" db="EMBL/GenBank/DDBJ databases">
        <title>Genomic Encyclopedia of Archaeal and Bacterial Type Strains, Phase II (KMG-II): from individual species to whole genera.</title>
        <authorList>
            <person name="Goeker M."/>
        </authorList>
    </citation>
    <scope>NUCLEOTIDE SEQUENCE [LARGE SCALE GENOMIC DNA]</scope>
    <source>
        <strain evidence="13 14">DSM 24323</strain>
    </source>
</reference>
<evidence type="ECO:0000256" key="10">
    <source>
        <dbReference type="ARBA" id="ARBA00047317"/>
    </source>
</evidence>
<evidence type="ECO:0000256" key="7">
    <source>
        <dbReference type="ARBA" id="ARBA00022723"/>
    </source>
</evidence>
<feature type="domain" description="MoaB/Mog" evidence="12">
    <location>
        <begin position="213"/>
        <end position="356"/>
    </location>
</feature>
<dbReference type="SUPFAM" id="SSF63867">
    <property type="entry name" value="MoeA C-terminal domain-like"/>
    <property type="match status" value="1"/>
</dbReference>
<comment type="pathway">
    <text evidence="3 11">Cofactor biosynthesis; molybdopterin biosynthesis.</text>
</comment>
<dbReference type="UniPathway" id="UPA00344"/>
<dbReference type="EC" id="2.10.1.1" evidence="11"/>
<dbReference type="Gene3D" id="2.40.340.10">
    <property type="entry name" value="MoeA, C-terminal, domain IV"/>
    <property type="match status" value="1"/>
</dbReference>
<evidence type="ECO:0000259" key="12">
    <source>
        <dbReference type="SMART" id="SM00852"/>
    </source>
</evidence>
<evidence type="ECO:0000256" key="1">
    <source>
        <dbReference type="ARBA" id="ARBA00001946"/>
    </source>
</evidence>
<dbReference type="Proteomes" id="UP000295371">
    <property type="component" value="Unassembled WGS sequence"/>
</dbReference>
<keyword evidence="5 11" id="KW-0500">Molybdenum</keyword>
<dbReference type="Gene3D" id="3.40.980.10">
    <property type="entry name" value="MoaB/Mog-like domain"/>
    <property type="match status" value="1"/>
</dbReference>
<dbReference type="SUPFAM" id="SSF63882">
    <property type="entry name" value="MoeA N-terminal region -like"/>
    <property type="match status" value="1"/>
</dbReference>
<dbReference type="NCBIfam" id="TIGR00177">
    <property type="entry name" value="molyb_syn"/>
    <property type="match status" value="1"/>
</dbReference>
<dbReference type="FunFam" id="3.40.980.10:FF:000004">
    <property type="entry name" value="Molybdopterin molybdenumtransferase"/>
    <property type="match status" value="1"/>
</dbReference>
<dbReference type="EMBL" id="SOAW01000001">
    <property type="protein sequence ID" value="TDT32468.1"/>
    <property type="molecule type" value="Genomic_DNA"/>
</dbReference>
<keyword evidence="7 11" id="KW-0479">Metal-binding</keyword>
<keyword evidence="8 11" id="KW-0460">Magnesium</keyword>
<dbReference type="InterPro" id="IPR036688">
    <property type="entry name" value="MoeA_C_domain_IV_sf"/>
</dbReference>
<dbReference type="InterPro" id="IPR005110">
    <property type="entry name" value="MoeA_linker/N"/>
</dbReference>
<comment type="function">
    <text evidence="2 11">Catalyzes the insertion of molybdate into adenylated molybdopterin with the concomitant release of AMP.</text>
</comment>
<dbReference type="InterPro" id="IPR038987">
    <property type="entry name" value="MoeA-like"/>
</dbReference>
<dbReference type="Gene3D" id="2.170.190.11">
    <property type="entry name" value="Molybdopterin biosynthesis moea protein, domain 3"/>
    <property type="match status" value="1"/>
</dbReference>
<dbReference type="InterPro" id="IPR005111">
    <property type="entry name" value="MoeA_C_domain_IV"/>
</dbReference>
<comment type="catalytic activity">
    <reaction evidence="10">
        <text>adenylyl-molybdopterin + molybdate = Mo-molybdopterin + AMP + H(+)</text>
        <dbReference type="Rhea" id="RHEA:35047"/>
        <dbReference type="ChEBI" id="CHEBI:15378"/>
        <dbReference type="ChEBI" id="CHEBI:36264"/>
        <dbReference type="ChEBI" id="CHEBI:62727"/>
        <dbReference type="ChEBI" id="CHEBI:71302"/>
        <dbReference type="ChEBI" id="CHEBI:456215"/>
        <dbReference type="EC" id="2.10.1.1"/>
    </reaction>
</comment>
<dbReference type="FunFam" id="2.170.190.11:FF:000001">
    <property type="entry name" value="Molybdopterin molybdenumtransferase"/>
    <property type="match status" value="1"/>
</dbReference>
<dbReference type="GO" id="GO:0005829">
    <property type="term" value="C:cytosol"/>
    <property type="evidence" value="ECO:0007669"/>
    <property type="project" value="TreeGrafter"/>
</dbReference>